<keyword evidence="2" id="KW-1185">Reference proteome</keyword>
<dbReference type="Proteomes" id="UP001497744">
    <property type="component" value="Unassembled WGS sequence"/>
</dbReference>
<evidence type="ECO:0000313" key="2">
    <source>
        <dbReference type="Proteomes" id="UP001497744"/>
    </source>
</evidence>
<proteinExistence type="predicted"/>
<dbReference type="RefSeq" id="XP_067714198.1">
    <property type="nucleotide sequence ID" value="XM_067858097.1"/>
</dbReference>
<name>A0AAV4LTV3_BABCB</name>
<gene>
    <name evidence="1" type="ORF">BcabD6B2_15640</name>
</gene>
<sequence>MRADMQGIQPSLTYFFMSTAMPAVYDAVKTHVVLPLDELKQRVGERGALVRGGVGDDAVQLDDGRPDLEVELEVGLGERCDQLLLGGFRGLLLEAAAPGVGLHEVVVGLEDVALKVGEDHVDGVAEGLPRHLAVQHLVDALEVGLLLLEQGGDDVALAYAGLDERAVQLRVEHDEGLQVRLLVALLDHGAAVVEQVLVVRVFELGLQLAVGGEDVDAALRRDGDVGQVEHEVVLREVDPAVNVLELGVDWRGAVDEARHEAVGELGDDEGLEAGEQDGRFAALLRQSCGGCGDCARGTYFLRCYPRRGSCCGGCACSLRQRLR</sequence>
<organism evidence="1 2">
    <name type="scientific">Babesia caballi</name>
    <dbReference type="NCBI Taxonomy" id="5871"/>
    <lineage>
        <taxon>Eukaryota</taxon>
        <taxon>Sar</taxon>
        <taxon>Alveolata</taxon>
        <taxon>Apicomplexa</taxon>
        <taxon>Aconoidasida</taxon>
        <taxon>Piroplasmida</taxon>
        <taxon>Babesiidae</taxon>
        <taxon>Babesia</taxon>
    </lineage>
</organism>
<accession>A0AAV4LTV3</accession>
<dbReference type="GeneID" id="94193610"/>
<comment type="caution">
    <text evidence="1">The sequence shown here is derived from an EMBL/GenBank/DDBJ whole genome shotgun (WGS) entry which is preliminary data.</text>
</comment>
<reference evidence="1 2" key="1">
    <citation type="submission" date="2021-06" db="EMBL/GenBank/DDBJ databases">
        <title>Genome sequence of Babesia caballi.</title>
        <authorList>
            <person name="Yamagishi J."/>
            <person name="Kidaka T."/>
            <person name="Ochi A."/>
        </authorList>
    </citation>
    <scope>NUCLEOTIDE SEQUENCE [LARGE SCALE GENOMIC DNA]</scope>
    <source>
        <strain evidence="1">USDA-D6B2</strain>
    </source>
</reference>
<dbReference type="EMBL" id="BPLF01000001">
    <property type="protein sequence ID" value="GIX62129.1"/>
    <property type="molecule type" value="Genomic_DNA"/>
</dbReference>
<dbReference type="AlphaFoldDB" id="A0AAV4LTV3"/>
<evidence type="ECO:0000313" key="1">
    <source>
        <dbReference type="EMBL" id="GIX62129.1"/>
    </source>
</evidence>
<protein>
    <submittedName>
        <fullName evidence="1">Uncharacterized protein</fullName>
    </submittedName>
</protein>